<protein>
    <submittedName>
        <fullName evidence="4">Flagella-related protein H</fullName>
    </submittedName>
</protein>
<dbReference type="NCBIfam" id="NF006320">
    <property type="entry name" value="PRK08533.1"/>
    <property type="match status" value="1"/>
</dbReference>
<accession>A0A811T807</accession>
<proteinExistence type="predicted"/>
<keyword evidence="2" id="KW-0067">ATP-binding</keyword>
<dbReference type="SUPFAM" id="SSF52540">
    <property type="entry name" value="P-loop containing nucleoside triphosphate hydrolases"/>
    <property type="match status" value="1"/>
</dbReference>
<dbReference type="PANTHER" id="PTHR43637:SF3">
    <property type="entry name" value="FLAGELLA-RELATED PROTEIN H-RELATED"/>
    <property type="match status" value="1"/>
</dbReference>
<organism evidence="4 5">
    <name type="scientific">Candidatus Argoarchaeum ethanivorans</name>
    <dbReference type="NCBI Taxonomy" id="2608793"/>
    <lineage>
        <taxon>Archaea</taxon>
        <taxon>Methanobacteriati</taxon>
        <taxon>Methanobacteriota</taxon>
        <taxon>Stenosarchaea group</taxon>
        <taxon>Methanomicrobia</taxon>
        <taxon>Methanosarcinales</taxon>
        <taxon>Methanosarcinales incertae sedis</taxon>
        <taxon>GOM Arc I cluster</taxon>
        <taxon>Candidatus Argoarchaeum</taxon>
    </lineage>
</organism>
<reference evidence="4" key="1">
    <citation type="submission" date="2020-10" db="EMBL/GenBank/DDBJ databases">
        <authorList>
            <person name="Hahn C.J."/>
            <person name="Laso-Perez R."/>
            <person name="Vulcano F."/>
            <person name="Vaziourakis K.-M."/>
            <person name="Stokke R."/>
            <person name="Steen I.H."/>
            <person name="Teske A."/>
            <person name="Boetius A."/>
            <person name="Liebeke M."/>
            <person name="Amann R."/>
            <person name="Knittel K."/>
        </authorList>
    </citation>
    <scope>NUCLEOTIDE SEQUENCE</scope>
    <source>
        <strain evidence="4">Gfbio:e3339647-f889-4370-9287-4fb5cb688e4c:AG394J04_GoMArc1</strain>
    </source>
</reference>
<evidence type="ECO:0000259" key="3">
    <source>
        <dbReference type="Pfam" id="PF06745"/>
    </source>
</evidence>
<gene>
    <name evidence="4" type="primary">flaH</name>
    <name evidence="4" type="ORF">FFODKBPE_00245</name>
</gene>
<keyword evidence="1" id="KW-0547">Nucleotide-binding</keyword>
<dbReference type="AlphaFoldDB" id="A0A811T807"/>
<sequence>MNPISFQLSRDELNQRFGEGIPKGSIVIVEGGHGKGKSVISQRIAYGFLSNNHTITIVSTQHSTTDFIKQMYSIDYPVMKFMIHGALLYIPVYPLVSETTQPYDFLEKLMGAKALFESEIVIIDALSRLIKYSADEYKIMDLISFFKRLTGTGKIIVLCIEPEEIDNAILVQLHSISDISLTVESKIMGGDVKCSIIINKYNGALAPFAKITGFRIEPGIGFVTEISSIS</sequence>
<dbReference type="EMBL" id="CAJHIP010000006">
    <property type="protein sequence ID" value="CAD6491968.1"/>
    <property type="molecule type" value="Genomic_DNA"/>
</dbReference>
<name>A0A811T807_9EURY</name>
<feature type="domain" description="KaiC-like" evidence="3">
    <location>
        <begin position="13"/>
        <end position="204"/>
    </location>
</feature>
<dbReference type="Gene3D" id="3.40.50.300">
    <property type="entry name" value="P-loop containing nucleotide triphosphate hydrolases"/>
    <property type="match status" value="1"/>
</dbReference>
<keyword evidence="4" id="KW-0966">Cell projection</keyword>
<evidence type="ECO:0000256" key="1">
    <source>
        <dbReference type="ARBA" id="ARBA00022741"/>
    </source>
</evidence>
<evidence type="ECO:0000256" key="2">
    <source>
        <dbReference type="ARBA" id="ARBA00022840"/>
    </source>
</evidence>
<evidence type="ECO:0000313" key="5">
    <source>
        <dbReference type="Proteomes" id="UP000603056"/>
    </source>
</evidence>
<dbReference type="Proteomes" id="UP000603056">
    <property type="component" value="Unassembled WGS sequence"/>
</dbReference>
<comment type="caution">
    <text evidence="4">The sequence shown here is derived from an EMBL/GenBank/DDBJ whole genome shotgun (WGS) entry which is preliminary data.</text>
</comment>
<dbReference type="InterPro" id="IPR027417">
    <property type="entry name" value="P-loop_NTPase"/>
</dbReference>
<dbReference type="GO" id="GO:0005524">
    <property type="term" value="F:ATP binding"/>
    <property type="evidence" value="ECO:0007669"/>
    <property type="project" value="UniProtKB-KW"/>
</dbReference>
<dbReference type="PANTHER" id="PTHR43637">
    <property type="entry name" value="UPF0273 PROTEIN TM_0370"/>
    <property type="match status" value="1"/>
</dbReference>
<dbReference type="InterPro" id="IPR014774">
    <property type="entry name" value="KaiC-like_dom"/>
</dbReference>
<evidence type="ECO:0000313" key="4">
    <source>
        <dbReference type="EMBL" id="CAD6491968.1"/>
    </source>
</evidence>
<keyword evidence="4" id="KW-0282">Flagellum</keyword>
<dbReference type="Pfam" id="PF06745">
    <property type="entry name" value="ATPase"/>
    <property type="match status" value="1"/>
</dbReference>
<keyword evidence="4" id="KW-0969">Cilium</keyword>